<organism evidence="4 5">
    <name type="scientific">Amycolatopsis jiangsuensis</name>
    <dbReference type="NCBI Taxonomy" id="1181879"/>
    <lineage>
        <taxon>Bacteria</taxon>
        <taxon>Bacillati</taxon>
        <taxon>Actinomycetota</taxon>
        <taxon>Actinomycetes</taxon>
        <taxon>Pseudonocardiales</taxon>
        <taxon>Pseudonocardiaceae</taxon>
        <taxon>Amycolatopsis</taxon>
    </lineage>
</organism>
<keyword evidence="5" id="KW-1185">Reference proteome</keyword>
<keyword evidence="1 4" id="KW-0238">DNA-binding</keyword>
<accession>A0A840ILL0</accession>
<dbReference type="Pfam" id="PF13411">
    <property type="entry name" value="MerR_1"/>
    <property type="match status" value="1"/>
</dbReference>
<sequence length="155" mass="17738">MQTGVAGEQAWLTIREASRRSGLSEPTLRYYEQIGLVGPVPRDPSSGHRRYDAETMDTLDTLGCLRSAGLRVEDLRRYLGLLARGTAAAAEQRELFDQHADRLEAEIERLRLRLEYLRLKARLWDARDHGDEAAEQRLVPRIRALIERFRPSARG</sequence>
<dbReference type="PANTHER" id="PTHR30204:SF98">
    <property type="entry name" value="HTH-TYPE TRANSCRIPTIONAL REGULATOR ADHR"/>
    <property type="match status" value="1"/>
</dbReference>
<evidence type="ECO:0000256" key="2">
    <source>
        <dbReference type="SAM" id="Coils"/>
    </source>
</evidence>
<dbReference type="InterPro" id="IPR000551">
    <property type="entry name" value="MerR-type_HTH_dom"/>
</dbReference>
<dbReference type="CDD" id="cd01109">
    <property type="entry name" value="HTH_YyaN"/>
    <property type="match status" value="1"/>
</dbReference>
<protein>
    <submittedName>
        <fullName evidence="4">DNA-binding transcriptional MerR regulator</fullName>
    </submittedName>
</protein>
<dbReference type="GO" id="GO:0003677">
    <property type="term" value="F:DNA binding"/>
    <property type="evidence" value="ECO:0007669"/>
    <property type="project" value="UniProtKB-KW"/>
</dbReference>
<dbReference type="InterPro" id="IPR047057">
    <property type="entry name" value="MerR_fam"/>
</dbReference>
<dbReference type="Gene3D" id="1.10.1660.10">
    <property type="match status" value="1"/>
</dbReference>
<dbReference type="GO" id="GO:0003700">
    <property type="term" value="F:DNA-binding transcription factor activity"/>
    <property type="evidence" value="ECO:0007669"/>
    <property type="project" value="InterPro"/>
</dbReference>
<dbReference type="SMART" id="SM00422">
    <property type="entry name" value="HTH_MERR"/>
    <property type="match status" value="1"/>
</dbReference>
<dbReference type="PANTHER" id="PTHR30204">
    <property type="entry name" value="REDOX-CYCLING DRUG-SENSING TRANSCRIPTIONAL ACTIVATOR SOXR"/>
    <property type="match status" value="1"/>
</dbReference>
<keyword evidence="2" id="KW-0175">Coiled coil</keyword>
<dbReference type="RefSeq" id="WP_184777063.1">
    <property type="nucleotide sequence ID" value="NZ_JACHMG010000001.1"/>
</dbReference>
<reference evidence="4 5" key="1">
    <citation type="submission" date="2020-08" db="EMBL/GenBank/DDBJ databases">
        <title>Sequencing the genomes of 1000 actinobacteria strains.</title>
        <authorList>
            <person name="Klenk H.-P."/>
        </authorList>
    </citation>
    <scope>NUCLEOTIDE SEQUENCE [LARGE SCALE GENOMIC DNA]</scope>
    <source>
        <strain evidence="4 5">DSM 45859</strain>
    </source>
</reference>
<comment type="caution">
    <text evidence="4">The sequence shown here is derived from an EMBL/GenBank/DDBJ whole genome shotgun (WGS) entry which is preliminary data.</text>
</comment>
<evidence type="ECO:0000313" key="5">
    <source>
        <dbReference type="Proteomes" id="UP000581769"/>
    </source>
</evidence>
<feature type="domain" description="HTH merR-type" evidence="3">
    <location>
        <begin position="11"/>
        <end position="81"/>
    </location>
</feature>
<dbReference type="InterPro" id="IPR009061">
    <property type="entry name" value="DNA-bd_dom_put_sf"/>
</dbReference>
<dbReference type="EMBL" id="JACHMG010000001">
    <property type="protein sequence ID" value="MBB4682870.1"/>
    <property type="molecule type" value="Genomic_DNA"/>
</dbReference>
<feature type="coiled-coil region" evidence="2">
    <location>
        <begin position="93"/>
        <end position="120"/>
    </location>
</feature>
<dbReference type="Proteomes" id="UP000581769">
    <property type="component" value="Unassembled WGS sequence"/>
</dbReference>
<evidence type="ECO:0000256" key="1">
    <source>
        <dbReference type="ARBA" id="ARBA00023125"/>
    </source>
</evidence>
<gene>
    <name evidence="4" type="ORF">BJY18_000355</name>
</gene>
<dbReference type="PROSITE" id="PS50937">
    <property type="entry name" value="HTH_MERR_2"/>
    <property type="match status" value="1"/>
</dbReference>
<evidence type="ECO:0000259" key="3">
    <source>
        <dbReference type="PROSITE" id="PS50937"/>
    </source>
</evidence>
<proteinExistence type="predicted"/>
<dbReference type="SUPFAM" id="SSF46955">
    <property type="entry name" value="Putative DNA-binding domain"/>
    <property type="match status" value="1"/>
</dbReference>
<dbReference type="AlphaFoldDB" id="A0A840ILL0"/>
<name>A0A840ILL0_9PSEU</name>
<evidence type="ECO:0000313" key="4">
    <source>
        <dbReference type="EMBL" id="MBB4682870.1"/>
    </source>
</evidence>